<dbReference type="AlphaFoldDB" id="A0A0E9WNT9"/>
<protein>
    <submittedName>
        <fullName evidence="1">Uncharacterized protein</fullName>
    </submittedName>
</protein>
<accession>A0A0E9WNT9</accession>
<reference evidence="1" key="1">
    <citation type="submission" date="2014-11" db="EMBL/GenBank/DDBJ databases">
        <authorList>
            <person name="Amaro Gonzalez C."/>
        </authorList>
    </citation>
    <scope>NUCLEOTIDE SEQUENCE</scope>
</reference>
<sequence length="73" mass="8216">MPKKGALMESDGRETTHFVIAVLSTTWSVTADKIHSIPKQKCSTQQLTSAYTSTMTIKTYDFLNCYIVKNQIN</sequence>
<proteinExistence type="predicted"/>
<reference evidence="1" key="2">
    <citation type="journal article" date="2015" name="Fish Shellfish Immunol.">
        <title>Early steps in the European eel (Anguilla anguilla)-Vibrio vulnificus interaction in the gills: Role of the RtxA13 toxin.</title>
        <authorList>
            <person name="Callol A."/>
            <person name="Pajuelo D."/>
            <person name="Ebbesson L."/>
            <person name="Teles M."/>
            <person name="MacKenzie S."/>
            <person name="Amaro C."/>
        </authorList>
    </citation>
    <scope>NUCLEOTIDE SEQUENCE</scope>
</reference>
<organism evidence="1">
    <name type="scientific">Anguilla anguilla</name>
    <name type="common">European freshwater eel</name>
    <name type="synonym">Muraena anguilla</name>
    <dbReference type="NCBI Taxonomy" id="7936"/>
    <lineage>
        <taxon>Eukaryota</taxon>
        <taxon>Metazoa</taxon>
        <taxon>Chordata</taxon>
        <taxon>Craniata</taxon>
        <taxon>Vertebrata</taxon>
        <taxon>Euteleostomi</taxon>
        <taxon>Actinopterygii</taxon>
        <taxon>Neopterygii</taxon>
        <taxon>Teleostei</taxon>
        <taxon>Anguilliformes</taxon>
        <taxon>Anguillidae</taxon>
        <taxon>Anguilla</taxon>
    </lineage>
</organism>
<name>A0A0E9WNT9_ANGAN</name>
<dbReference type="EMBL" id="GBXM01016626">
    <property type="protein sequence ID" value="JAH91951.1"/>
    <property type="molecule type" value="Transcribed_RNA"/>
</dbReference>
<evidence type="ECO:0000313" key="1">
    <source>
        <dbReference type="EMBL" id="JAH91951.1"/>
    </source>
</evidence>